<name>A0A563F423_9PSEU</name>
<evidence type="ECO:0000313" key="2">
    <source>
        <dbReference type="EMBL" id="TWP54114.1"/>
    </source>
</evidence>
<keyword evidence="2" id="KW-0808">Transferase</keyword>
<protein>
    <submittedName>
        <fullName evidence="2">CoA-transferase</fullName>
    </submittedName>
</protein>
<dbReference type="Gene3D" id="3.40.1080.10">
    <property type="entry name" value="Glutaconate Coenzyme A-transferase"/>
    <property type="match status" value="1"/>
</dbReference>
<reference evidence="2 3" key="1">
    <citation type="submission" date="2019-07" db="EMBL/GenBank/DDBJ databases">
        <title>Lentzea xizangensis sp. nov., isolated from Qinghai-Tibetan Plateau Soils.</title>
        <authorList>
            <person name="Huang J."/>
        </authorList>
    </citation>
    <scope>NUCLEOTIDE SEQUENCE [LARGE SCALE GENOMIC DNA]</scope>
    <source>
        <strain evidence="2 3">FXJ1.1311</strain>
    </source>
</reference>
<dbReference type="SUPFAM" id="SSF100950">
    <property type="entry name" value="NagB/RpiA/CoA transferase-like"/>
    <property type="match status" value="1"/>
</dbReference>
<keyword evidence="3" id="KW-1185">Reference proteome</keyword>
<organism evidence="2 3">
    <name type="scientific">Lentzea tibetensis</name>
    <dbReference type="NCBI Taxonomy" id="2591470"/>
    <lineage>
        <taxon>Bacteria</taxon>
        <taxon>Bacillati</taxon>
        <taxon>Actinomycetota</taxon>
        <taxon>Actinomycetes</taxon>
        <taxon>Pseudonocardiales</taxon>
        <taxon>Pseudonocardiaceae</taxon>
        <taxon>Lentzea</taxon>
    </lineage>
</organism>
<accession>A0A563F423</accession>
<dbReference type="RefSeq" id="WP_146348897.1">
    <property type="nucleotide sequence ID" value="NZ_VOBR01000001.1"/>
</dbReference>
<sequence>MGDVTRAEVCAAACADLFAGAGETLASPMGLLPSLGARLARLTTEPDLLLSDGEAFLLTSESTVEGWLPYRKVFDVVAHGRRHVVMGANQIDRFGNQNISCIGDHGKPTRQLLGFRGAPGNTINHRTSYWVPKHGPRVFVEAVDVISGVGYDNAVGPFHDLHRVVTNLAVLDFGTADHSMRIVSVHPGVEVEDVLSQTGFPLHHDDVGETRLPTDEELDLLRTVLDPAGKRDREVRE</sequence>
<dbReference type="PANTHER" id="PTHR43293">
    <property type="entry name" value="ACETATE COA-TRANSFERASE YDIF"/>
    <property type="match status" value="1"/>
</dbReference>
<dbReference type="EMBL" id="VOBR01000001">
    <property type="protein sequence ID" value="TWP54114.1"/>
    <property type="molecule type" value="Genomic_DNA"/>
</dbReference>
<gene>
    <name evidence="2" type="ORF">FKR81_00650</name>
</gene>
<dbReference type="GO" id="GO:0016740">
    <property type="term" value="F:transferase activity"/>
    <property type="evidence" value="ECO:0007669"/>
    <property type="project" value="UniProtKB-KW"/>
</dbReference>
<evidence type="ECO:0000313" key="3">
    <source>
        <dbReference type="Proteomes" id="UP000316639"/>
    </source>
</evidence>
<dbReference type="InterPro" id="IPR037171">
    <property type="entry name" value="NagB/RpiA_transferase-like"/>
</dbReference>
<dbReference type="OrthoDB" id="9813111at2"/>
<comment type="similarity">
    <text evidence="1">Belongs to the 3-oxoacid CoA-transferase subunit B family.</text>
</comment>
<proteinExistence type="inferred from homology"/>
<comment type="caution">
    <text evidence="2">The sequence shown here is derived from an EMBL/GenBank/DDBJ whole genome shotgun (WGS) entry which is preliminary data.</text>
</comment>
<dbReference type="PANTHER" id="PTHR43293:SF3">
    <property type="entry name" value="CHOLESTEROL RING-CLEAVING HYDROLASE IPDB SUBUNIT"/>
    <property type="match status" value="1"/>
</dbReference>
<dbReference type="Proteomes" id="UP000316639">
    <property type="component" value="Unassembled WGS sequence"/>
</dbReference>
<evidence type="ECO:0000256" key="1">
    <source>
        <dbReference type="ARBA" id="ARBA00007047"/>
    </source>
</evidence>
<dbReference type="AlphaFoldDB" id="A0A563F423"/>